<dbReference type="Pfam" id="PF21862">
    <property type="entry name" value="CiaD"/>
    <property type="match status" value="1"/>
</dbReference>
<dbReference type="RefSeq" id="WP_014661593.1">
    <property type="nucleotide sequence ID" value="NC_017737.1"/>
</dbReference>
<dbReference type="STRING" id="182217.HCW_07340"/>
<feature type="coiled-coil region" evidence="1">
    <location>
        <begin position="162"/>
        <end position="189"/>
    </location>
</feature>
<evidence type="ECO:0000256" key="2">
    <source>
        <dbReference type="SAM" id="MobiDB-lite"/>
    </source>
</evidence>
<feature type="coiled-coil region" evidence="1">
    <location>
        <begin position="4"/>
        <end position="31"/>
    </location>
</feature>
<dbReference type="eggNOG" id="ENOG5032F98">
    <property type="taxonomic scope" value="Bacteria"/>
</dbReference>
<organism evidence="4 5">
    <name type="scientific">Helicobacter cetorum (strain ATCC BAA-429 / MIT 00-7128)</name>
    <dbReference type="NCBI Taxonomy" id="182217"/>
    <lineage>
        <taxon>Bacteria</taxon>
        <taxon>Pseudomonadati</taxon>
        <taxon>Campylobacterota</taxon>
        <taxon>Epsilonproteobacteria</taxon>
        <taxon>Campylobacterales</taxon>
        <taxon>Helicobacteraceae</taxon>
        <taxon>Helicobacter</taxon>
    </lineage>
</organism>
<dbReference type="KEGG" id="hce:HCW_07340"/>
<dbReference type="EMBL" id="CP003479">
    <property type="protein sequence ID" value="AFI04726.1"/>
    <property type="molecule type" value="Genomic_DNA"/>
</dbReference>
<keyword evidence="1" id="KW-0175">Coiled coil</keyword>
<accession>I0EP57</accession>
<sequence>MELKNIISETLNEIEKVAKSLNEDFDVTKAEPSFFKTPRFLQDLDNVIESKESSQTTLEESTQPSSKPLLKQPSSTPNLQEMIESTLKETHLLYEKQENDISHLSLKEPSQESSLAELKAPFKTLETNTHNLSSEQVFLTQLQERTLVLFEGMRALKNEQALERLDLVVRFLEYQLSMLERRLKLLEHKD</sequence>
<name>I0EP57_HELC0</name>
<reference evidence="5" key="1">
    <citation type="submission" date="2012-04" db="EMBL/GenBank/DDBJ databases">
        <title>Complete genome sequence of Helicobacter cetorum strain MIT 00-7128.</title>
        <authorList>
            <person name="Kersulyte D."/>
            <person name="Berg D.E."/>
        </authorList>
    </citation>
    <scope>NUCLEOTIDE SEQUENCE [LARGE SCALE GENOMIC DNA]</scope>
    <source>
        <strain evidence="5">MIT 00-7128</strain>
    </source>
</reference>
<protein>
    <recommendedName>
        <fullName evidence="3">Campylobacter invasion antigen D C-terminal domain-containing protein</fullName>
    </recommendedName>
</protein>
<feature type="region of interest" description="Disordered" evidence="2">
    <location>
        <begin position="51"/>
        <end position="78"/>
    </location>
</feature>
<dbReference type="Proteomes" id="UP000005010">
    <property type="component" value="Chromosome"/>
</dbReference>
<feature type="compositionally biased region" description="Low complexity" evidence="2">
    <location>
        <begin position="63"/>
        <end position="77"/>
    </location>
</feature>
<dbReference type="HOGENOM" id="CLU_1701838_0_0_7"/>
<gene>
    <name evidence="4" type="ordered locus">HCW_07340</name>
</gene>
<evidence type="ECO:0000313" key="4">
    <source>
        <dbReference type="EMBL" id="AFI04726.1"/>
    </source>
</evidence>
<dbReference type="PATRIC" id="fig|182217.3.peg.1553"/>
<dbReference type="InterPro" id="IPR054057">
    <property type="entry name" value="CiaD_C"/>
</dbReference>
<dbReference type="AlphaFoldDB" id="I0EP57"/>
<feature type="compositionally biased region" description="Polar residues" evidence="2">
    <location>
        <begin position="53"/>
        <end position="62"/>
    </location>
</feature>
<proteinExistence type="predicted"/>
<evidence type="ECO:0000313" key="5">
    <source>
        <dbReference type="Proteomes" id="UP000005010"/>
    </source>
</evidence>
<keyword evidence="5" id="KW-1185">Reference proteome</keyword>
<evidence type="ECO:0000256" key="1">
    <source>
        <dbReference type="SAM" id="Coils"/>
    </source>
</evidence>
<evidence type="ECO:0000259" key="3">
    <source>
        <dbReference type="Pfam" id="PF21862"/>
    </source>
</evidence>
<feature type="domain" description="Campylobacter invasion antigen D C-terminal" evidence="3">
    <location>
        <begin position="133"/>
        <end position="184"/>
    </location>
</feature>